<dbReference type="InterPro" id="IPR012337">
    <property type="entry name" value="RNaseH-like_sf"/>
</dbReference>
<dbReference type="InterPro" id="IPR036397">
    <property type="entry name" value="RNaseH_sf"/>
</dbReference>
<proteinExistence type="predicted"/>
<dbReference type="SUPFAM" id="SSF56672">
    <property type="entry name" value="DNA/RNA polymerases"/>
    <property type="match status" value="1"/>
</dbReference>
<evidence type="ECO:0000256" key="1">
    <source>
        <dbReference type="SAM" id="MobiDB-lite"/>
    </source>
</evidence>
<dbReference type="GO" id="GO:0004523">
    <property type="term" value="F:RNA-DNA hybrid ribonuclease activity"/>
    <property type="evidence" value="ECO:0007669"/>
    <property type="project" value="InterPro"/>
</dbReference>
<dbReference type="SUPFAM" id="SSF56219">
    <property type="entry name" value="DNase I-like"/>
    <property type="match status" value="1"/>
</dbReference>
<reference evidence="3" key="1">
    <citation type="submission" date="2018-02" db="EMBL/GenBank/DDBJ databases">
        <authorList>
            <person name="Cohen D.B."/>
            <person name="Kent A.D."/>
        </authorList>
    </citation>
    <scope>NUCLEOTIDE SEQUENCE</scope>
</reference>
<dbReference type="InterPro" id="IPR000477">
    <property type="entry name" value="RT_dom"/>
</dbReference>
<feature type="domain" description="Reverse transcriptase" evidence="2">
    <location>
        <begin position="630"/>
        <end position="905"/>
    </location>
</feature>
<name>A0A2N9IMU2_FAGSY</name>
<organism evidence="3">
    <name type="scientific">Fagus sylvatica</name>
    <name type="common">Beechnut</name>
    <dbReference type="NCBI Taxonomy" id="28930"/>
    <lineage>
        <taxon>Eukaryota</taxon>
        <taxon>Viridiplantae</taxon>
        <taxon>Streptophyta</taxon>
        <taxon>Embryophyta</taxon>
        <taxon>Tracheophyta</taxon>
        <taxon>Spermatophyta</taxon>
        <taxon>Magnoliopsida</taxon>
        <taxon>eudicotyledons</taxon>
        <taxon>Gunneridae</taxon>
        <taxon>Pentapetalae</taxon>
        <taxon>rosids</taxon>
        <taxon>fabids</taxon>
        <taxon>Fagales</taxon>
        <taxon>Fagaceae</taxon>
        <taxon>Fagus</taxon>
    </lineage>
</organism>
<dbReference type="CDD" id="cd01650">
    <property type="entry name" value="RT_nLTR_like"/>
    <property type="match status" value="1"/>
</dbReference>
<dbReference type="CDD" id="cd06222">
    <property type="entry name" value="RNase_H_like"/>
    <property type="match status" value="1"/>
</dbReference>
<evidence type="ECO:0000313" key="3">
    <source>
        <dbReference type="EMBL" id="SPD25429.1"/>
    </source>
</evidence>
<protein>
    <recommendedName>
        <fullName evidence="2">Reverse transcriptase domain-containing protein</fullName>
    </recommendedName>
</protein>
<dbReference type="Pfam" id="PF13456">
    <property type="entry name" value="RVT_3"/>
    <property type="match status" value="1"/>
</dbReference>
<dbReference type="Pfam" id="PF00078">
    <property type="entry name" value="RVT_1"/>
    <property type="match status" value="1"/>
</dbReference>
<dbReference type="InterPro" id="IPR036691">
    <property type="entry name" value="Endo/exonu/phosph_ase_sf"/>
</dbReference>
<dbReference type="Pfam" id="PF14111">
    <property type="entry name" value="DUF4283"/>
    <property type="match status" value="1"/>
</dbReference>
<dbReference type="InterPro" id="IPR043502">
    <property type="entry name" value="DNA/RNA_pol_sf"/>
</dbReference>
<dbReference type="InterPro" id="IPR044730">
    <property type="entry name" value="RNase_H-like_dom_plant"/>
</dbReference>
<dbReference type="PANTHER" id="PTHR46890:SF48">
    <property type="entry name" value="RNA-DIRECTED DNA POLYMERASE"/>
    <property type="match status" value="1"/>
</dbReference>
<dbReference type="GO" id="GO:0003676">
    <property type="term" value="F:nucleic acid binding"/>
    <property type="evidence" value="ECO:0007669"/>
    <property type="project" value="InterPro"/>
</dbReference>
<evidence type="ECO:0000259" key="2">
    <source>
        <dbReference type="PROSITE" id="PS50878"/>
    </source>
</evidence>
<dbReference type="InterPro" id="IPR002156">
    <property type="entry name" value="RNaseH_domain"/>
</dbReference>
<dbReference type="InterPro" id="IPR052343">
    <property type="entry name" value="Retrotransposon-Effector_Assoc"/>
</dbReference>
<feature type="region of interest" description="Disordered" evidence="1">
    <location>
        <begin position="161"/>
        <end position="193"/>
    </location>
</feature>
<dbReference type="EMBL" id="OIVN01006116">
    <property type="protein sequence ID" value="SPD25429.1"/>
    <property type="molecule type" value="Genomic_DNA"/>
</dbReference>
<accession>A0A2N9IMU2</accession>
<dbReference type="SUPFAM" id="SSF53098">
    <property type="entry name" value="Ribonuclease H-like"/>
    <property type="match status" value="1"/>
</dbReference>
<dbReference type="PANTHER" id="PTHR46890">
    <property type="entry name" value="NON-LTR RETROLELEMENT REVERSE TRANSCRIPTASE-LIKE PROTEIN-RELATED"/>
    <property type="match status" value="1"/>
</dbReference>
<dbReference type="InterPro" id="IPR025558">
    <property type="entry name" value="DUF4283"/>
</dbReference>
<dbReference type="Gene3D" id="3.60.10.10">
    <property type="entry name" value="Endonuclease/exonuclease/phosphatase"/>
    <property type="match status" value="1"/>
</dbReference>
<dbReference type="PROSITE" id="PS50878">
    <property type="entry name" value="RT_POL"/>
    <property type="match status" value="1"/>
</dbReference>
<gene>
    <name evidence="3" type="ORF">FSB_LOCUS53311</name>
</gene>
<sequence>MESLTREWERFSLTGKEGVKINLISSLAQPEFILVARFLTRRPINTEAITRTFRPLWRAEKGFVVKDLGDNNALITFQDDVDLERVITNGPWSYDKFLVVLQRIEDDTPLASLSLNLAVFWVQIHGLPLRCMKREIGPIHPKPWKRQARQAIDPNQTLSIHLPAKRPGKENMDSHQAQKTQKFMAKENSSEEQTTKAAAVQELSRLVREKDPLVLFVVETGLDEARLEVLRVRLGFHNKLGVYRREQGGGLALFWKKEANIQINSYSLHHIDSIVNAGMENSWRFTSFYGFAETHRHHESWNLLHLLHQQSSLPWCCVGDYNELTSIDEKVGGIIHSERQMQDFRDAIDSCGFIDLGFVGEPFTWCNNRLGSATIWERLDRGLATAEWMSMFPNASLHHIDNGTSDHCPLWLNLVATNPAHSSQRRPFRFEEIWLSDLSCRDLVNQAWKHDVRVDSMAIVHDKIRNCRKHLRSWSKNHFANISRELIKKKAWLKEVESLSRRGGDHSRAKVLKHELLNVEDRILLRVSKIIMEWSKQGIVVLRPSFCNIFKNSSRQPTLTNLTPILSGVSSVVTREMNANMGKEFIAGEVAFALKQMTPTSAPGPDSMPPFFYQTFWDSIGSDVTNAVLSCLNSGKILRAINHTYITLIPKTQSPTNVTEFRPISLCNVVYKLIAKVLANRLKKILPSIISETQSAFVPGRLITDNIFVAFESFHHMSTQRHGKTGHMALKLNMSKAYDRVEWTYLEAIMLKMGFQSTWVNLIMECVHSVSLSILVNGSPHGYFTPSRGLRQGDTLSPYLFLLCTEGLHGLLSQAEISGPIQGLSLCRNGPRLTHLFFADDCLLFCKANTSECDTILQILDSYEYASGQQLNRAKTTLFFSKYKKKPALLKSKIGYGTNFRGGGIDSSPKQARRLIRKFWWGHGEDQKKVHWVSWSKMCQPKSKGGLDFRDLRLFNEALLGKQIWRLYHCRSSLFYRVFKAKFFLDCSILDSRVRIRGSYAWRSLLQARKVVHTGGLWRVSDGSNIKIWGDNWLVGSATGQILSPRHYFPEEATVSCLINQEQHEWKTQLIQHMFLPHEASSILGIPLSSHGSLDTLIWPHTSNGRYSVRSAYHFLMERATRDRPSHSNMEEESSLWKNIWSLKVIPQIKHLVPSPLCEECQRGAEDTLHVLWYCKSTNKIWRDYSFWPLLQASPPRSLAGLISVVMNSKNEADIQYFAATSWLLWNRCNKGRTEQWSPPRDNHRKINFDGAIFTDLNAAGIGVVVRDSAGNPEAALSKWLVCPPSPAIIEALAAFEVVKLAKNLGLTEVEFEGDAFVIIAALEDPSANLTPYDNIISDTQAEVGSLQWFSFSHVKRKANKVAHVLARKAKDIVDSFLWTQFMPPDVTHVLLKDSFSQ</sequence>
<dbReference type="Gene3D" id="3.30.420.10">
    <property type="entry name" value="Ribonuclease H-like superfamily/Ribonuclease H"/>
    <property type="match status" value="1"/>
</dbReference>